<feature type="region of interest" description="Disordered" evidence="2">
    <location>
        <begin position="76"/>
        <end position="100"/>
    </location>
</feature>
<proteinExistence type="predicted"/>
<sequence length="100" mass="12056">MMSNKPIIVLKHMRTCYMQDFMKYSISERGRARENIHFLQIQREQLENLRRKKLHEKQQVTDKMNQVDDKIDKLVKVADPESKSTVHREKTNNKDEDVNK</sequence>
<protein>
    <submittedName>
        <fullName evidence="3">Uncharacterized protein</fullName>
    </submittedName>
</protein>
<keyword evidence="4" id="KW-1185">Reference proteome</keyword>
<dbReference type="OrthoDB" id="7851479at2759"/>
<accession>B4NNA9</accession>
<keyword evidence="1" id="KW-0175">Coiled coil</keyword>
<gene>
    <name evidence="3" type="primary">Dwil\GK22922</name>
    <name evidence="3" type="ORF">Dwil_GK22922</name>
</gene>
<dbReference type="HOGENOM" id="CLU_1688632_0_0_1"/>
<dbReference type="InParanoid" id="B4NNA9"/>
<dbReference type="EMBL" id="CH964282">
    <property type="protein sequence ID" value="EDW85848.2"/>
    <property type="molecule type" value="Genomic_DNA"/>
</dbReference>
<reference evidence="3 4" key="1">
    <citation type="journal article" date="2007" name="Nature">
        <title>Evolution of genes and genomes on the Drosophila phylogeny.</title>
        <authorList>
            <consortium name="Drosophila 12 Genomes Consortium"/>
            <person name="Clark A.G."/>
            <person name="Eisen M.B."/>
            <person name="Smith D.R."/>
            <person name="Bergman C.M."/>
            <person name="Oliver B."/>
            <person name="Markow T.A."/>
            <person name="Kaufman T.C."/>
            <person name="Kellis M."/>
            <person name="Gelbart W."/>
            <person name="Iyer V.N."/>
            <person name="Pollard D.A."/>
            <person name="Sackton T.B."/>
            <person name="Larracuente A.M."/>
            <person name="Singh N.D."/>
            <person name="Abad J.P."/>
            <person name="Abt D.N."/>
            <person name="Adryan B."/>
            <person name="Aguade M."/>
            <person name="Akashi H."/>
            <person name="Anderson W.W."/>
            <person name="Aquadro C.F."/>
            <person name="Ardell D.H."/>
            <person name="Arguello R."/>
            <person name="Artieri C.G."/>
            <person name="Barbash D.A."/>
            <person name="Barker D."/>
            <person name="Barsanti P."/>
            <person name="Batterham P."/>
            <person name="Batzoglou S."/>
            <person name="Begun D."/>
            <person name="Bhutkar A."/>
            <person name="Blanco E."/>
            <person name="Bosak S.A."/>
            <person name="Bradley R.K."/>
            <person name="Brand A.D."/>
            <person name="Brent M.R."/>
            <person name="Brooks A.N."/>
            <person name="Brown R.H."/>
            <person name="Butlin R.K."/>
            <person name="Caggese C."/>
            <person name="Calvi B.R."/>
            <person name="Bernardo de Carvalho A."/>
            <person name="Caspi A."/>
            <person name="Castrezana S."/>
            <person name="Celniker S.E."/>
            <person name="Chang J.L."/>
            <person name="Chapple C."/>
            <person name="Chatterji S."/>
            <person name="Chinwalla A."/>
            <person name="Civetta A."/>
            <person name="Clifton S.W."/>
            <person name="Comeron J.M."/>
            <person name="Costello J.C."/>
            <person name="Coyne J.A."/>
            <person name="Daub J."/>
            <person name="David R.G."/>
            <person name="Delcher A.L."/>
            <person name="Delehaunty K."/>
            <person name="Do C.B."/>
            <person name="Ebling H."/>
            <person name="Edwards K."/>
            <person name="Eickbush T."/>
            <person name="Evans J.D."/>
            <person name="Filipski A."/>
            <person name="Findeiss S."/>
            <person name="Freyhult E."/>
            <person name="Fulton L."/>
            <person name="Fulton R."/>
            <person name="Garcia A.C."/>
            <person name="Gardiner A."/>
            <person name="Garfield D.A."/>
            <person name="Garvin B.E."/>
            <person name="Gibson G."/>
            <person name="Gilbert D."/>
            <person name="Gnerre S."/>
            <person name="Godfrey J."/>
            <person name="Good R."/>
            <person name="Gotea V."/>
            <person name="Gravely B."/>
            <person name="Greenberg A.J."/>
            <person name="Griffiths-Jones S."/>
            <person name="Gross S."/>
            <person name="Guigo R."/>
            <person name="Gustafson E.A."/>
            <person name="Haerty W."/>
            <person name="Hahn M.W."/>
            <person name="Halligan D.L."/>
            <person name="Halpern A.L."/>
            <person name="Halter G.M."/>
            <person name="Han M.V."/>
            <person name="Heger A."/>
            <person name="Hillier L."/>
            <person name="Hinrichs A.S."/>
            <person name="Holmes I."/>
            <person name="Hoskins R.A."/>
            <person name="Hubisz M.J."/>
            <person name="Hultmark D."/>
            <person name="Huntley M.A."/>
            <person name="Jaffe D.B."/>
            <person name="Jagadeeshan S."/>
            <person name="Jeck W.R."/>
            <person name="Johnson J."/>
            <person name="Jones C.D."/>
            <person name="Jordan W.C."/>
            <person name="Karpen G.H."/>
            <person name="Kataoka E."/>
            <person name="Keightley P.D."/>
            <person name="Kheradpour P."/>
            <person name="Kirkness E.F."/>
            <person name="Koerich L.B."/>
            <person name="Kristiansen K."/>
            <person name="Kudrna D."/>
            <person name="Kulathinal R.J."/>
            <person name="Kumar S."/>
            <person name="Kwok R."/>
            <person name="Lander E."/>
            <person name="Langley C.H."/>
            <person name="Lapoint R."/>
            <person name="Lazzaro B.P."/>
            <person name="Lee S.J."/>
            <person name="Levesque L."/>
            <person name="Li R."/>
            <person name="Lin C.F."/>
            <person name="Lin M.F."/>
            <person name="Lindblad-Toh K."/>
            <person name="Llopart A."/>
            <person name="Long M."/>
            <person name="Low L."/>
            <person name="Lozovsky E."/>
            <person name="Lu J."/>
            <person name="Luo M."/>
            <person name="Machado C.A."/>
            <person name="Makalowski W."/>
            <person name="Marzo M."/>
            <person name="Matsuda M."/>
            <person name="Matzkin L."/>
            <person name="McAllister B."/>
            <person name="McBride C.S."/>
            <person name="McKernan B."/>
            <person name="McKernan K."/>
            <person name="Mendez-Lago M."/>
            <person name="Minx P."/>
            <person name="Mollenhauer M.U."/>
            <person name="Montooth K."/>
            <person name="Mount S.M."/>
            <person name="Mu X."/>
            <person name="Myers E."/>
            <person name="Negre B."/>
            <person name="Newfeld S."/>
            <person name="Nielsen R."/>
            <person name="Noor M.A."/>
            <person name="O'Grady P."/>
            <person name="Pachter L."/>
            <person name="Papaceit M."/>
            <person name="Parisi M.J."/>
            <person name="Parisi M."/>
            <person name="Parts L."/>
            <person name="Pedersen J.S."/>
            <person name="Pesole G."/>
            <person name="Phillippy A.M."/>
            <person name="Ponting C.P."/>
            <person name="Pop M."/>
            <person name="Porcelli D."/>
            <person name="Powell J.R."/>
            <person name="Prohaska S."/>
            <person name="Pruitt K."/>
            <person name="Puig M."/>
            <person name="Quesneville H."/>
            <person name="Ram K.R."/>
            <person name="Rand D."/>
            <person name="Rasmussen M.D."/>
            <person name="Reed L.K."/>
            <person name="Reenan R."/>
            <person name="Reily A."/>
            <person name="Remington K.A."/>
            <person name="Rieger T.T."/>
            <person name="Ritchie M.G."/>
            <person name="Robin C."/>
            <person name="Rogers Y.H."/>
            <person name="Rohde C."/>
            <person name="Rozas J."/>
            <person name="Rubenfield M.J."/>
            <person name="Ruiz A."/>
            <person name="Russo S."/>
            <person name="Salzberg S.L."/>
            <person name="Sanchez-Gracia A."/>
            <person name="Saranga D.J."/>
            <person name="Sato H."/>
            <person name="Schaeffer S.W."/>
            <person name="Schatz M.C."/>
            <person name="Schlenke T."/>
            <person name="Schwartz R."/>
            <person name="Segarra C."/>
            <person name="Singh R.S."/>
            <person name="Sirot L."/>
            <person name="Sirota M."/>
            <person name="Sisneros N.B."/>
            <person name="Smith C.D."/>
            <person name="Smith T.F."/>
            <person name="Spieth J."/>
            <person name="Stage D.E."/>
            <person name="Stark A."/>
            <person name="Stephan W."/>
            <person name="Strausberg R.L."/>
            <person name="Strempel S."/>
            <person name="Sturgill D."/>
            <person name="Sutton G."/>
            <person name="Sutton G.G."/>
            <person name="Tao W."/>
            <person name="Teichmann S."/>
            <person name="Tobari Y.N."/>
            <person name="Tomimura Y."/>
            <person name="Tsolas J.M."/>
            <person name="Valente V.L."/>
            <person name="Venter E."/>
            <person name="Venter J.C."/>
            <person name="Vicario S."/>
            <person name="Vieira F.G."/>
            <person name="Vilella A.J."/>
            <person name="Villasante A."/>
            <person name="Walenz B."/>
            <person name="Wang J."/>
            <person name="Wasserman M."/>
            <person name="Watts T."/>
            <person name="Wilson D."/>
            <person name="Wilson R.K."/>
            <person name="Wing R.A."/>
            <person name="Wolfner M.F."/>
            <person name="Wong A."/>
            <person name="Wong G.K."/>
            <person name="Wu C.I."/>
            <person name="Wu G."/>
            <person name="Yamamoto D."/>
            <person name="Yang H.P."/>
            <person name="Yang S.P."/>
            <person name="Yorke J.A."/>
            <person name="Yoshida K."/>
            <person name="Zdobnov E."/>
            <person name="Zhang P."/>
            <person name="Zhang Y."/>
            <person name="Zimin A.V."/>
            <person name="Baldwin J."/>
            <person name="Abdouelleil A."/>
            <person name="Abdulkadir J."/>
            <person name="Abebe A."/>
            <person name="Abera B."/>
            <person name="Abreu J."/>
            <person name="Acer S.C."/>
            <person name="Aftuck L."/>
            <person name="Alexander A."/>
            <person name="An P."/>
            <person name="Anderson E."/>
            <person name="Anderson S."/>
            <person name="Arachi H."/>
            <person name="Azer M."/>
            <person name="Bachantsang P."/>
            <person name="Barry A."/>
            <person name="Bayul T."/>
            <person name="Berlin A."/>
            <person name="Bessette D."/>
            <person name="Bloom T."/>
            <person name="Blye J."/>
            <person name="Boguslavskiy L."/>
            <person name="Bonnet C."/>
            <person name="Boukhgalter B."/>
            <person name="Bourzgui I."/>
            <person name="Brown A."/>
            <person name="Cahill P."/>
            <person name="Channer S."/>
            <person name="Cheshatsang Y."/>
            <person name="Chuda L."/>
            <person name="Citroen M."/>
            <person name="Collymore A."/>
            <person name="Cooke P."/>
            <person name="Costello M."/>
            <person name="D'Aco K."/>
            <person name="Daza R."/>
            <person name="De Haan G."/>
            <person name="DeGray S."/>
            <person name="DeMaso C."/>
            <person name="Dhargay N."/>
            <person name="Dooley K."/>
            <person name="Dooley E."/>
            <person name="Doricent M."/>
            <person name="Dorje P."/>
            <person name="Dorjee K."/>
            <person name="Dupes A."/>
            <person name="Elong R."/>
            <person name="Falk J."/>
            <person name="Farina A."/>
            <person name="Faro S."/>
            <person name="Ferguson D."/>
            <person name="Fisher S."/>
            <person name="Foley C.D."/>
            <person name="Franke A."/>
            <person name="Friedrich D."/>
            <person name="Gadbois L."/>
            <person name="Gearin G."/>
            <person name="Gearin C.R."/>
            <person name="Giannoukos G."/>
            <person name="Goode T."/>
            <person name="Graham J."/>
            <person name="Grandbois E."/>
            <person name="Grewal S."/>
            <person name="Gyaltsen K."/>
            <person name="Hafez N."/>
            <person name="Hagos B."/>
            <person name="Hall J."/>
            <person name="Henson C."/>
            <person name="Hollinger A."/>
            <person name="Honan T."/>
            <person name="Huard M.D."/>
            <person name="Hughes L."/>
            <person name="Hurhula B."/>
            <person name="Husby M.E."/>
            <person name="Kamat A."/>
            <person name="Kanga B."/>
            <person name="Kashin S."/>
            <person name="Khazanovich D."/>
            <person name="Kisner P."/>
            <person name="Lance K."/>
            <person name="Lara M."/>
            <person name="Lee W."/>
            <person name="Lennon N."/>
            <person name="Letendre F."/>
            <person name="LeVine R."/>
            <person name="Lipovsky A."/>
            <person name="Liu X."/>
            <person name="Liu J."/>
            <person name="Liu S."/>
            <person name="Lokyitsang T."/>
            <person name="Lokyitsang Y."/>
            <person name="Lubonja R."/>
            <person name="Lui A."/>
            <person name="MacDonald P."/>
            <person name="Magnisalis V."/>
            <person name="Maru K."/>
            <person name="Matthews C."/>
            <person name="McCusker W."/>
            <person name="McDonough S."/>
            <person name="Mehta T."/>
            <person name="Meldrim J."/>
            <person name="Meneus L."/>
            <person name="Mihai O."/>
            <person name="Mihalev A."/>
            <person name="Mihova T."/>
            <person name="Mittelman R."/>
            <person name="Mlenga V."/>
            <person name="Montmayeur A."/>
            <person name="Mulrain L."/>
            <person name="Navidi A."/>
            <person name="Naylor J."/>
            <person name="Negash T."/>
            <person name="Nguyen T."/>
            <person name="Nguyen N."/>
            <person name="Nicol R."/>
            <person name="Norbu C."/>
            <person name="Norbu N."/>
            <person name="Novod N."/>
            <person name="O'Neill B."/>
            <person name="Osman S."/>
            <person name="Markiewicz E."/>
            <person name="Oyono O.L."/>
            <person name="Patti C."/>
            <person name="Phunkhang P."/>
            <person name="Pierre F."/>
            <person name="Priest M."/>
            <person name="Raghuraman S."/>
            <person name="Rege F."/>
            <person name="Reyes R."/>
            <person name="Rise C."/>
            <person name="Rogov P."/>
            <person name="Ross K."/>
            <person name="Ryan E."/>
            <person name="Settipalli S."/>
            <person name="Shea T."/>
            <person name="Sherpa N."/>
            <person name="Shi L."/>
            <person name="Shih D."/>
            <person name="Sparrow T."/>
            <person name="Spaulding J."/>
            <person name="Stalker J."/>
            <person name="Stange-Thomann N."/>
            <person name="Stavropoulos S."/>
            <person name="Stone C."/>
            <person name="Strader C."/>
            <person name="Tesfaye S."/>
            <person name="Thomson T."/>
            <person name="Thoulutsang Y."/>
            <person name="Thoulutsang D."/>
            <person name="Topham K."/>
            <person name="Topping I."/>
            <person name="Tsamla T."/>
            <person name="Vassiliev H."/>
            <person name="Vo A."/>
            <person name="Wangchuk T."/>
            <person name="Wangdi T."/>
            <person name="Weiand M."/>
            <person name="Wilkinson J."/>
            <person name="Wilson A."/>
            <person name="Yadav S."/>
            <person name="Young G."/>
            <person name="Yu Q."/>
            <person name="Zembek L."/>
            <person name="Zhong D."/>
            <person name="Zimmer A."/>
            <person name="Zwirko Z."/>
            <person name="Jaffe D.B."/>
            <person name="Alvarez P."/>
            <person name="Brockman W."/>
            <person name="Butler J."/>
            <person name="Chin C."/>
            <person name="Gnerre S."/>
            <person name="Grabherr M."/>
            <person name="Kleber M."/>
            <person name="Mauceli E."/>
            <person name="MacCallum I."/>
        </authorList>
    </citation>
    <scope>NUCLEOTIDE SEQUENCE [LARGE SCALE GENOMIC DNA]</scope>
    <source>
        <strain evidence="4">Tucson 14030-0811.24</strain>
    </source>
</reference>
<name>B4NNA9_DROWI</name>
<evidence type="ECO:0000313" key="4">
    <source>
        <dbReference type="Proteomes" id="UP000007798"/>
    </source>
</evidence>
<dbReference type="Proteomes" id="UP000007798">
    <property type="component" value="Unassembled WGS sequence"/>
</dbReference>
<evidence type="ECO:0000313" key="3">
    <source>
        <dbReference type="EMBL" id="EDW85848.2"/>
    </source>
</evidence>
<feature type="coiled-coil region" evidence="1">
    <location>
        <begin position="29"/>
        <end position="66"/>
    </location>
</feature>
<evidence type="ECO:0000256" key="2">
    <source>
        <dbReference type="SAM" id="MobiDB-lite"/>
    </source>
</evidence>
<evidence type="ECO:0000256" key="1">
    <source>
        <dbReference type="SAM" id="Coils"/>
    </source>
</evidence>
<dbReference type="AlphaFoldDB" id="B4NNA9"/>
<organism evidence="3 4">
    <name type="scientific">Drosophila willistoni</name>
    <name type="common">Fruit fly</name>
    <dbReference type="NCBI Taxonomy" id="7260"/>
    <lineage>
        <taxon>Eukaryota</taxon>
        <taxon>Metazoa</taxon>
        <taxon>Ecdysozoa</taxon>
        <taxon>Arthropoda</taxon>
        <taxon>Hexapoda</taxon>
        <taxon>Insecta</taxon>
        <taxon>Pterygota</taxon>
        <taxon>Neoptera</taxon>
        <taxon>Endopterygota</taxon>
        <taxon>Diptera</taxon>
        <taxon>Brachycera</taxon>
        <taxon>Muscomorpha</taxon>
        <taxon>Ephydroidea</taxon>
        <taxon>Drosophilidae</taxon>
        <taxon>Drosophila</taxon>
        <taxon>Sophophora</taxon>
    </lineage>
</organism>